<comment type="catalytic activity">
    <reaction evidence="12">
        <text>L-seryl-[protein] + ATP = O-phospho-L-seryl-[protein] + ADP + H(+)</text>
        <dbReference type="Rhea" id="RHEA:17989"/>
        <dbReference type="Rhea" id="RHEA-COMP:9863"/>
        <dbReference type="Rhea" id="RHEA-COMP:11604"/>
        <dbReference type="ChEBI" id="CHEBI:15378"/>
        <dbReference type="ChEBI" id="CHEBI:29999"/>
        <dbReference type="ChEBI" id="CHEBI:30616"/>
        <dbReference type="ChEBI" id="CHEBI:83421"/>
        <dbReference type="ChEBI" id="CHEBI:456216"/>
        <dbReference type="EC" id="2.7.11.1"/>
    </reaction>
</comment>
<reference evidence="15 16" key="1">
    <citation type="journal article" date="2024" name="G3 (Bethesda)">
        <title>Genome assembly of Hibiscus sabdariffa L. provides insights into metabolisms of medicinal natural products.</title>
        <authorList>
            <person name="Kim T."/>
        </authorList>
    </citation>
    <scope>NUCLEOTIDE SEQUENCE [LARGE SCALE GENOMIC DNA]</scope>
    <source>
        <strain evidence="15">TK-2024</strain>
        <tissue evidence="15">Old leaves</tissue>
    </source>
</reference>
<dbReference type="PANTHER" id="PTHR48006:SF34">
    <property type="entry name" value="OS08G0203700 PROTEIN"/>
    <property type="match status" value="1"/>
</dbReference>
<evidence type="ECO:0000256" key="2">
    <source>
        <dbReference type="ARBA" id="ARBA00012513"/>
    </source>
</evidence>
<keyword evidence="13" id="KW-1133">Transmembrane helix</keyword>
<keyword evidence="8" id="KW-0067">ATP-binding</keyword>
<dbReference type="Pfam" id="PF07714">
    <property type="entry name" value="PK_Tyr_Ser-Thr"/>
    <property type="match status" value="1"/>
</dbReference>
<evidence type="ECO:0000313" key="15">
    <source>
        <dbReference type="EMBL" id="KAK8524687.1"/>
    </source>
</evidence>
<evidence type="ECO:0000256" key="7">
    <source>
        <dbReference type="ARBA" id="ARBA00022741"/>
    </source>
</evidence>
<dbReference type="Gene3D" id="2.60.120.430">
    <property type="entry name" value="Galactose-binding lectin"/>
    <property type="match status" value="1"/>
</dbReference>
<dbReference type="InterPro" id="IPR001611">
    <property type="entry name" value="Leu-rich_rpt"/>
</dbReference>
<accession>A0ABR2CWG3</accession>
<dbReference type="Gene3D" id="3.80.10.10">
    <property type="entry name" value="Ribonuclease Inhibitor"/>
    <property type="match status" value="2"/>
</dbReference>
<evidence type="ECO:0000313" key="16">
    <source>
        <dbReference type="Proteomes" id="UP001472677"/>
    </source>
</evidence>
<keyword evidence="7" id="KW-0547">Nucleotide-binding</keyword>
<dbReference type="InterPro" id="IPR001245">
    <property type="entry name" value="Ser-Thr/Tyr_kinase_cat_dom"/>
</dbReference>
<keyword evidence="6" id="KW-0732">Signal</keyword>
<keyword evidence="13" id="KW-0472">Membrane</keyword>
<dbReference type="EC" id="2.7.11.1" evidence="2"/>
<feature type="domain" description="Tyrosine-protein kinase catalytic" evidence="14">
    <location>
        <begin position="534"/>
        <end position="722"/>
    </location>
</feature>
<protein>
    <recommendedName>
        <fullName evidence="2">non-specific serine/threonine protein kinase</fullName>
        <ecNumber evidence="2">2.7.11.1</ecNumber>
    </recommendedName>
</protein>
<feature type="transmembrane region" description="Helical" evidence="13">
    <location>
        <begin position="512"/>
        <end position="534"/>
    </location>
</feature>
<dbReference type="InterPro" id="IPR020635">
    <property type="entry name" value="Tyr_kinase_cat_dom"/>
</dbReference>
<gene>
    <name evidence="15" type="ORF">V6N12_029545</name>
</gene>
<dbReference type="Pfam" id="PF11721">
    <property type="entry name" value="Malectin"/>
    <property type="match status" value="1"/>
</dbReference>
<dbReference type="Gene3D" id="1.10.510.10">
    <property type="entry name" value="Transferase(Phosphotransferase) domain 1"/>
    <property type="match status" value="2"/>
</dbReference>
<proteinExistence type="predicted"/>
<evidence type="ECO:0000256" key="4">
    <source>
        <dbReference type="ARBA" id="ARBA00022553"/>
    </source>
</evidence>
<evidence type="ECO:0000259" key="14">
    <source>
        <dbReference type="SMART" id="SM00219"/>
    </source>
</evidence>
<evidence type="ECO:0000256" key="9">
    <source>
        <dbReference type="ARBA" id="ARBA00023170"/>
    </source>
</evidence>
<keyword evidence="13" id="KW-0812">Transmembrane</keyword>
<keyword evidence="3" id="KW-0418">Kinase</keyword>
<organism evidence="15 16">
    <name type="scientific">Hibiscus sabdariffa</name>
    <name type="common">roselle</name>
    <dbReference type="NCBI Taxonomy" id="183260"/>
    <lineage>
        <taxon>Eukaryota</taxon>
        <taxon>Viridiplantae</taxon>
        <taxon>Streptophyta</taxon>
        <taxon>Embryophyta</taxon>
        <taxon>Tracheophyta</taxon>
        <taxon>Spermatophyta</taxon>
        <taxon>Magnoliopsida</taxon>
        <taxon>eudicotyledons</taxon>
        <taxon>Gunneridae</taxon>
        <taxon>Pentapetalae</taxon>
        <taxon>rosids</taxon>
        <taxon>malvids</taxon>
        <taxon>Malvales</taxon>
        <taxon>Malvaceae</taxon>
        <taxon>Malvoideae</taxon>
        <taxon>Hibiscus</taxon>
    </lineage>
</organism>
<dbReference type="SUPFAM" id="SSF52058">
    <property type="entry name" value="L domain-like"/>
    <property type="match status" value="1"/>
</dbReference>
<evidence type="ECO:0000256" key="12">
    <source>
        <dbReference type="ARBA" id="ARBA00048679"/>
    </source>
</evidence>
<evidence type="ECO:0000256" key="6">
    <source>
        <dbReference type="ARBA" id="ARBA00022729"/>
    </source>
</evidence>
<dbReference type="InterPro" id="IPR051824">
    <property type="entry name" value="LRR_Rcpt-Like_S/T_Kinase"/>
</dbReference>
<keyword evidence="3" id="KW-0723">Serine/threonine-protein kinase</keyword>
<name>A0ABR2CWG3_9ROSI</name>
<comment type="caution">
    <text evidence="15">The sequence shown here is derived from an EMBL/GenBank/DDBJ whole genome shotgun (WGS) entry which is preliminary data.</text>
</comment>
<dbReference type="Proteomes" id="UP001472677">
    <property type="component" value="Unassembled WGS sequence"/>
</dbReference>
<evidence type="ECO:0000256" key="11">
    <source>
        <dbReference type="ARBA" id="ARBA00047899"/>
    </source>
</evidence>
<keyword evidence="5" id="KW-0808">Transferase</keyword>
<dbReference type="EMBL" id="JBBPBM010000041">
    <property type="protein sequence ID" value="KAK8524687.1"/>
    <property type="molecule type" value="Genomic_DNA"/>
</dbReference>
<evidence type="ECO:0000256" key="8">
    <source>
        <dbReference type="ARBA" id="ARBA00022840"/>
    </source>
</evidence>
<dbReference type="Pfam" id="PF00560">
    <property type="entry name" value="LRR_1"/>
    <property type="match status" value="3"/>
</dbReference>
<dbReference type="PANTHER" id="PTHR48006">
    <property type="entry name" value="LEUCINE-RICH REPEAT-CONTAINING PROTEIN DDB_G0281931-RELATED"/>
    <property type="match status" value="1"/>
</dbReference>
<dbReference type="InterPro" id="IPR021720">
    <property type="entry name" value="Malectin_dom"/>
</dbReference>
<dbReference type="InterPro" id="IPR032675">
    <property type="entry name" value="LRR_dom_sf"/>
</dbReference>
<dbReference type="SUPFAM" id="SSF56112">
    <property type="entry name" value="Protein kinase-like (PK-like)"/>
    <property type="match status" value="1"/>
</dbReference>
<evidence type="ECO:0000256" key="13">
    <source>
        <dbReference type="SAM" id="Phobius"/>
    </source>
</evidence>
<comment type="catalytic activity">
    <reaction evidence="11">
        <text>L-threonyl-[protein] + ATP = O-phospho-L-threonyl-[protein] + ADP + H(+)</text>
        <dbReference type="Rhea" id="RHEA:46608"/>
        <dbReference type="Rhea" id="RHEA-COMP:11060"/>
        <dbReference type="Rhea" id="RHEA-COMP:11605"/>
        <dbReference type="ChEBI" id="CHEBI:15378"/>
        <dbReference type="ChEBI" id="CHEBI:30013"/>
        <dbReference type="ChEBI" id="CHEBI:30616"/>
        <dbReference type="ChEBI" id="CHEBI:61977"/>
        <dbReference type="ChEBI" id="CHEBI:456216"/>
        <dbReference type="EC" id="2.7.11.1"/>
    </reaction>
</comment>
<evidence type="ECO:0000256" key="5">
    <source>
        <dbReference type="ARBA" id="ARBA00022679"/>
    </source>
</evidence>
<comment type="subcellular location">
    <subcellularLocation>
        <location evidence="1">Membrane</location>
        <topology evidence="1">Single-pass type I membrane protein</topology>
    </subcellularLocation>
</comment>
<evidence type="ECO:0000256" key="1">
    <source>
        <dbReference type="ARBA" id="ARBA00004479"/>
    </source>
</evidence>
<dbReference type="InterPro" id="IPR011009">
    <property type="entry name" value="Kinase-like_dom_sf"/>
</dbReference>
<keyword evidence="9" id="KW-0675">Receptor</keyword>
<evidence type="ECO:0000256" key="3">
    <source>
        <dbReference type="ARBA" id="ARBA00022527"/>
    </source>
</evidence>
<keyword evidence="16" id="KW-1185">Reference proteome</keyword>
<keyword evidence="4" id="KW-0597">Phosphoprotein</keyword>
<sequence>MTMPILRKIDGNFFSGPFPAFIGNMYALESLSIGQNVFSGPFPKELGNLKKLSVLSMSNNNFSGALPPELGNLANLEELYINSCGFSGEIPSTFANLKRLQIVWASDNAFTGKIPDFVGNNWTKLTKFLTSLSNAYICRRFQGNSFEGPIPSSFAKLTSLTSLRIGDIYTGSSSLDFVRNLKNLTDLVLRNVLLTGTLPSYLTELNSLEKLDLSFKNLTGPIPSQMFWMYLTHLFLGNNSLTGAIPELHTATLQTIDLSYNLLSGDLPSWVDTVLQLNLVGNNFTPNSSNIGLFPGLECLQRSFPCNRDSPRYAQFAINCGGQQIISDGIVFEGDYKSLGIATYVVTNAQKWAVSSVGIFDHTDNRHYLQSTSAQVRGTDTPELYKSSRISPGSLRYYGLGLENGPYTVNLFFAEIVFSNSWRSLERRVFYVYIQGTLQLRDFDISKEADGVLRAVTRNFTVNVTENHLEIHLFWAGKGTCSSPYYCNFGPFISAVSVVPNFRPKENNRTTWIAGVAVPVVVMPLILIFAFLYIKRKGKYEEEEASNHGKSQFIAEVSTISAVQHRNLVKLLGYCIKDKRHLLLYEYLENKSLDQALFGHNHFHLDWPTRYTICLATARELCPKISDSGLAKQYDDNKTHITTGAAGTFGRPKTANRLEDDKIYLLDWAWDLHENNQSLELVDPTLAEFDENEALRVVMVALLCTQGSPSMRPPMSRVVAMLAGDIDVSSDITRPSYLIDWNFGDSTGTTHDPGEAPALSSVNANVSEFSDITEGR</sequence>
<evidence type="ECO:0000256" key="10">
    <source>
        <dbReference type="ARBA" id="ARBA00023180"/>
    </source>
</evidence>
<dbReference type="SMART" id="SM00219">
    <property type="entry name" value="TyrKc"/>
    <property type="match status" value="1"/>
</dbReference>
<keyword evidence="10" id="KW-0325">Glycoprotein</keyword>